<evidence type="ECO:0000256" key="1">
    <source>
        <dbReference type="ARBA" id="ARBA00022679"/>
    </source>
</evidence>
<evidence type="ECO:0000256" key="4">
    <source>
        <dbReference type="ARBA" id="ARBA00023027"/>
    </source>
</evidence>
<sequence length="288" mass="30289">MSDGRTARTASVITHGRPAQSADALEALLRVAAETGTELRFDDQEVEKHDLRSGPGVVVGGGYRPDSDLCVVLGGDGSILKGLRRQIWTGVPIFAVNLGEIGFLATIDPAEQVDGLRRAFAGDFEVLGLPALEATLPDGTSYSAINDISVNRRSGDRVAELQYGIDGEDVGQVRCDGLVVSTPAGSTGYNLANGGPILAWGVEGYAVSFIAPHTLSARALVVSPDGELALHNGSSSPVELGVDGRPRGLLGAGEVLRIHFRREAAVLAQTEGTSFYRRLREKFGRLAG</sequence>
<dbReference type="SUPFAM" id="SSF111331">
    <property type="entry name" value="NAD kinase/diacylglycerol kinase-like"/>
    <property type="match status" value="1"/>
</dbReference>
<dbReference type="Gene3D" id="2.60.200.30">
    <property type="entry name" value="Probable inorganic polyphosphate/atp-NAD kinase, domain 2"/>
    <property type="match status" value="1"/>
</dbReference>
<keyword evidence="1" id="KW-0808">Transferase</keyword>
<dbReference type="InterPro" id="IPR002504">
    <property type="entry name" value="NADK"/>
</dbReference>
<dbReference type="Pfam" id="PF20143">
    <property type="entry name" value="NAD_kinase_C"/>
    <property type="match status" value="1"/>
</dbReference>
<dbReference type="EMBL" id="CAFBMK010000105">
    <property type="protein sequence ID" value="CAB4920884.1"/>
    <property type="molecule type" value="Genomic_DNA"/>
</dbReference>
<evidence type="ECO:0000256" key="2">
    <source>
        <dbReference type="ARBA" id="ARBA00022777"/>
    </source>
</evidence>
<dbReference type="Gene3D" id="3.40.50.10330">
    <property type="entry name" value="Probable inorganic polyphosphate/atp-NAD kinase, domain 1"/>
    <property type="match status" value="1"/>
</dbReference>
<dbReference type="AlphaFoldDB" id="A0A6J7HLV8"/>
<dbReference type="InterPro" id="IPR016064">
    <property type="entry name" value="NAD/diacylglycerol_kinase_sf"/>
</dbReference>
<accession>A0A6J7HLV8</accession>
<evidence type="ECO:0000256" key="3">
    <source>
        <dbReference type="ARBA" id="ARBA00022857"/>
    </source>
</evidence>
<protein>
    <submittedName>
        <fullName evidence="5">Unannotated protein</fullName>
    </submittedName>
</protein>
<dbReference type="GO" id="GO:0003951">
    <property type="term" value="F:NAD+ kinase activity"/>
    <property type="evidence" value="ECO:0007669"/>
    <property type="project" value="InterPro"/>
</dbReference>
<organism evidence="5">
    <name type="scientific">freshwater metagenome</name>
    <dbReference type="NCBI Taxonomy" id="449393"/>
    <lineage>
        <taxon>unclassified sequences</taxon>
        <taxon>metagenomes</taxon>
        <taxon>ecological metagenomes</taxon>
    </lineage>
</organism>
<keyword evidence="3" id="KW-0521">NADP</keyword>
<dbReference type="PANTHER" id="PTHR20275:SF0">
    <property type="entry name" value="NAD KINASE"/>
    <property type="match status" value="1"/>
</dbReference>
<dbReference type="InterPro" id="IPR017438">
    <property type="entry name" value="ATP-NAD_kinase_N"/>
</dbReference>
<dbReference type="InterPro" id="IPR017437">
    <property type="entry name" value="ATP-NAD_kinase_PpnK-typ_C"/>
</dbReference>
<evidence type="ECO:0000313" key="5">
    <source>
        <dbReference type="EMBL" id="CAB4920884.1"/>
    </source>
</evidence>
<keyword evidence="4" id="KW-0520">NAD</keyword>
<proteinExistence type="inferred from homology"/>
<dbReference type="PANTHER" id="PTHR20275">
    <property type="entry name" value="NAD KINASE"/>
    <property type="match status" value="1"/>
</dbReference>
<name>A0A6J7HLV8_9ZZZZ</name>
<dbReference type="Pfam" id="PF01513">
    <property type="entry name" value="NAD_kinase"/>
    <property type="match status" value="1"/>
</dbReference>
<keyword evidence="2" id="KW-0418">Kinase</keyword>
<gene>
    <name evidence="5" type="ORF">UFOPK3564_01826</name>
</gene>
<dbReference type="GO" id="GO:0019674">
    <property type="term" value="P:NAD+ metabolic process"/>
    <property type="evidence" value="ECO:0007669"/>
    <property type="project" value="InterPro"/>
</dbReference>
<dbReference type="GO" id="GO:0006741">
    <property type="term" value="P:NADP+ biosynthetic process"/>
    <property type="evidence" value="ECO:0007669"/>
    <property type="project" value="InterPro"/>
</dbReference>
<reference evidence="5" key="1">
    <citation type="submission" date="2020-05" db="EMBL/GenBank/DDBJ databases">
        <authorList>
            <person name="Chiriac C."/>
            <person name="Salcher M."/>
            <person name="Ghai R."/>
            <person name="Kavagutti S V."/>
        </authorList>
    </citation>
    <scope>NUCLEOTIDE SEQUENCE</scope>
</reference>
<dbReference type="HAMAP" id="MF_00361">
    <property type="entry name" value="NAD_kinase"/>
    <property type="match status" value="1"/>
</dbReference>